<organism evidence="2 3">
    <name type="scientific">Trichosporon asahii var. asahii (strain CBS 8904)</name>
    <name type="common">Yeast</name>
    <dbReference type="NCBI Taxonomy" id="1220162"/>
    <lineage>
        <taxon>Eukaryota</taxon>
        <taxon>Fungi</taxon>
        <taxon>Dikarya</taxon>
        <taxon>Basidiomycota</taxon>
        <taxon>Agaricomycotina</taxon>
        <taxon>Tremellomycetes</taxon>
        <taxon>Trichosporonales</taxon>
        <taxon>Trichosporonaceae</taxon>
        <taxon>Trichosporon</taxon>
    </lineage>
</organism>
<accession>K1VRI2</accession>
<feature type="compositionally biased region" description="Acidic residues" evidence="1">
    <location>
        <begin position="577"/>
        <end position="589"/>
    </location>
</feature>
<feature type="region of interest" description="Disordered" evidence="1">
    <location>
        <begin position="524"/>
        <end position="714"/>
    </location>
</feature>
<feature type="region of interest" description="Disordered" evidence="1">
    <location>
        <begin position="1"/>
        <end position="234"/>
    </location>
</feature>
<feature type="compositionally biased region" description="Low complexity" evidence="1">
    <location>
        <begin position="24"/>
        <end position="33"/>
    </location>
</feature>
<feature type="compositionally biased region" description="Polar residues" evidence="1">
    <location>
        <begin position="189"/>
        <end position="225"/>
    </location>
</feature>
<dbReference type="AlphaFoldDB" id="K1VRI2"/>
<protein>
    <submittedName>
        <fullName evidence="2">Uncharacterized protein</fullName>
    </submittedName>
</protein>
<evidence type="ECO:0000313" key="3">
    <source>
        <dbReference type="Proteomes" id="UP000006757"/>
    </source>
</evidence>
<feature type="compositionally biased region" description="Basic residues" evidence="1">
    <location>
        <begin position="697"/>
        <end position="714"/>
    </location>
</feature>
<feature type="compositionally biased region" description="Basic and acidic residues" evidence="1">
    <location>
        <begin position="681"/>
        <end position="691"/>
    </location>
</feature>
<feature type="compositionally biased region" description="Low complexity" evidence="1">
    <location>
        <begin position="647"/>
        <end position="674"/>
    </location>
</feature>
<feature type="compositionally biased region" description="Low complexity" evidence="1">
    <location>
        <begin position="160"/>
        <end position="169"/>
    </location>
</feature>
<evidence type="ECO:0000313" key="2">
    <source>
        <dbReference type="EMBL" id="EKC99317.1"/>
    </source>
</evidence>
<feature type="compositionally biased region" description="Pro residues" evidence="1">
    <location>
        <begin position="34"/>
        <end position="43"/>
    </location>
</feature>
<dbReference type="Proteomes" id="UP000006757">
    <property type="component" value="Unassembled WGS sequence"/>
</dbReference>
<sequence>MSDAGSKSDISNYKNPTPPPAGPADPVNPYDPSLWPPLPPSPDIQPGTDDPFAASDDPPPPSTNKGKAPIRPREDAREPSPITNVTVPAKAPAPGNGNTIRVPSLRIPPRSGESSGSGTGGTGSNRPQPVLQTGGTGGTGPSSPRLTVETGGNGTNSPRPSAQAGSTGPSGPPPISSRPRANPAPGTAQRHNPVSNPQPISQSSDSEGNQTSNQVSPIPGFSSNDLQKRADDKHKRPLAFRRSFRVFPYNDENAMYPPLGGVMKAFKGEGRAANELWFREPFMTRRSIEMVLDLRCYPKELAMEPLLNRPWQHWRQLLIDVLQFLDYEGAVRQIEALRGYIAEAIFTYRMSPDSALMAACLLNSPSLVTSIVRQFPDFLWAPVEGKDGPGWAHRALFVVSGAPKEFAEALPFQYYQALNYANRFAHPAGCPAKFCDEFWEALLRFWPDAEPVPTTSTAAGSDPRTGGTVRMSANDPTTKHHRYPKTIGGQPVREGPKALLGSLAYLNTPDGWVVKSTDVEFRERVPQHVMGRSTRQASTSSEGGVQPVPKQTQIREKDDADQQPSDEGPGIDMRSEGEEEVDELDESSAEAEKETGESEEGEDDGNSDNDEDGDYEDEKSGGKRKRAAKAPTVRRSGRIQSKSRNVSTAPSEATPAPPTRGGKASAKASTSKAAAGRKRKVAESEQPEERSASPPKQQKKNPPKTRAAPKKGKK</sequence>
<comment type="caution">
    <text evidence="2">The sequence shown here is derived from an EMBL/GenBank/DDBJ whole genome shotgun (WGS) entry which is preliminary data.</text>
</comment>
<dbReference type="HOGENOM" id="CLU_389891_0_0_1"/>
<feature type="compositionally biased region" description="Acidic residues" evidence="1">
    <location>
        <begin position="597"/>
        <end position="617"/>
    </location>
</feature>
<dbReference type="EMBL" id="AMBO01000372">
    <property type="protein sequence ID" value="EKC99317.1"/>
    <property type="molecule type" value="Genomic_DNA"/>
</dbReference>
<proteinExistence type="predicted"/>
<reference evidence="2 3" key="1">
    <citation type="journal article" date="2012" name="Eukaryot. Cell">
        <title>Genome sequence of the Trichosporon asahii environmental strain CBS 8904.</title>
        <authorList>
            <person name="Yang R.Y."/>
            <person name="Li H.T."/>
            <person name="Zhu H."/>
            <person name="Zhou G.P."/>
            <person name="Wang M."/>
            <person name="Wang L."/>
        </authorList>
    </citation>
    <scope>NUCLEOTIDE SEQUENCE [LARGE SCALE GENOMIC DNA]</scope>
    <source>
        <strain evidence="2 3">CBS 8904</strain>
    </source>
</reference>
<feature type="compositionally biased region" description="Polar residues" evidence="1">
    <location>
        <begin position="533"/>
        <end position="543"/>
    </location>
</feature>
<feature type="region of interest" description="Disordered" evidence="1">
    <location>
        <begin position="452"/>
        <end position="493"/>
    </location>
</feature>
<evidence type="ECO:0000256" key="1">
    <source>
        <dbReference type="SAM" id="MobiDB-lite"/>
    </source>
</evidence>
<name>K1VRI2_TRIAC</name>
<keyword evidence="3" id="KW-1185">Reference proteome</keyword>
<gene>
    <name evidence="2" type="ORF">A1Q2_06254</name>
</gene>
<dbReference type="InParanoid" id="K1VRI2"/>